<dbReference type="RefSeq" id="WP_318785469.1">
    <property type="nucleotide sequence ID" value="NZ_JAWDKC010000012.1"/>
</dbReference>
<reference evidence="2 3" key="1">
    <citation type="submission" date="2023-06" db="EMBL/GenBank/DDBJ databases">
        <title>Genome sequence of Methanimicrococcus sp. At1.</title>
        <authorList>
            <person name="Protasov E."/>
            <person name="Platt K."/>
            <person name="Poehlein A."/>
            <person name="Daniel R."/>
            <person name="Brune A."/>
        </authorList>
    </citation>
    <scope>NUCLEOTIDE SEQUENCE [LARGE SCALE GENOMIC DNA]</scope>
    <source>
        <strain evidence="2 3">At1</strain>
    </source>
</reference>
<gene>
    <name evidence="2" type="ORF">MmiAt1_06040</name>
</gene>
<comment type="caution">
    <text evidence="2">The sequence shown here is derived from an EMBL/GenBank/DDBJ whole genome shotgun (WGS) entry which is preliminary data.</text>
</comment>
<feature type="domain" description="N-acetyltransferase" evidence="1">
    <location>
        <begin position="5"/>
        <end position="157"/>
    </location>
</feature>
<dbReference type="Pfam" id="PF13527">
    <property type="entry name" value="Acetyltransf_9"/>
    <property type="match status" value="1"/>
</dbReference>
<dbReference type="InterPro" id="IPR000182">
    <property type="entry name" value="GNAT_dom"/>
</dbReference>
<protein>
    <recommendedName>
        <fullName evidence="1">N-acetyltransferase domain-containing protein</fullName>
    </recommendedName>
</protein>
<evidence type="ECO:0000259" key="1">
    <source>
        <dbReference type="PROSITE" id="PS51186"/>
    </source>
</evidence>
<evidence type="ECO:0000313" key="3">
    <source>
        <dbReference type="Proteomes" id="UP001272052"/>
    </source>
</evidence>
<accession>A0ABU3VNR5</accession>
<dbReference type="EMBL" id="JAWDKC010000012">
    <property type="protein sequence ID" value="MDV0445049.1"/>
    <property type="molecule type" value="Genomic_DNA"/>
</dbReference>
<name>A0ABU3VNR5_9EURY</name>
<dbReference type="CDD" id="cd04301">
    <property type="entry name" value="NAT_SF"/>
    <property type="match status" value="1"/>
</dbReference>
<dbReference type="PROSITE" id="PS51186">
    <property type="entry name" value="GNAT"/>
    <property type="match status" value="1"/>
</dbReference>
<dbReference type="Proteomes" id="UP001272052">
    <property type="component" value="Unassembled WGS sequence"/>
</dbReference>
<dbReference type="InterPro" id="IPR016181">
    <property type="entry name" value="Acyl_CoA_acyltransferase"/>
</dbReference>
<organism evidence="2 3">
    <name type="scientific">Methanimicrococcus hacksteinii</name>
    <dbReference type="NCBI Taxonomy" id="3028293"/>
    <lineage>
        <taxon>Archaea</taxon>
        <taxon>Methanobacteriati</taxon>
        <taxon>Methanobacteriota</taxon>
        <taxon>Stenosarchaea group</taxon>
        <taxon>Methanomicrobia</taxon>
        <taxon>Methanosarcinales</taxon>
        <taxon>Methanosarcinaceae</taxon>
        <taxon>Methanimicrococcus</taxon>
    </lineage>
</organism>
<proteinExistence type="predicted"/>
<dbReference type="SUPFAM" id="SSF55729">
    <property type="entry name" value="Acyl-CoA N-acyltransferases (Nat)"/>
    <property type="match status" value="1"/>
</dbReference>
<sequence length="186" mass="20835">MNPEISIRETVPEDFQTIMEIHEAAFGHDKEAKLTAALLNDKSAAPVVSLIAFEEETAVGHILFTRASFENGANRMMHILAPLAVVPFSQKKGVGGLLIRSGLQKLQELDSELVFVLGHKEYYPKFGFEPYAEKAGYPAPYPIPEIHQEYWMMQSVSKSGKPDLKPDLKGKIKCADALDKPEHWRE</sequence>
<evidence type="ECO:0000313" key="2">
    <source>
        <dbReference type="EMBL" id="MDV0445049.1"/>
    </source>
</evidence>
<keyword evidence="3" id="KW-1185">Reference proteome</keyword>
<dbReference type="Gene3D" id="3.40.630.30">
    <property type="match status" value="1"/>
</dbReference>